<evidence type="ECO:0000256" key="3">
    <source>
        <dbReference type="ARBA" id="ARBA00022603"/>
    </source>
</evidence>
<feature type="binding site" evidence="11">
    <location>
        <position position="24"/>
    </location>
    <ligand>
        <name>S-adenosyl-L-methionine</name>
        <dbReference type="ChEBI" id="CHEBI:59789"/>
    </ligand>
</feature>
<dbReference type="PRINTS" id="PR02008">
    <property type="entry name" value="RCMTFAMILY"/>
</dbReference>
<evidence type="ECO:0000256" key="1">
    <source>
        <dbReference type="ARBA" id="ARBA00004173"/>
    </source>
</evidence>
<keyword evidence="3 11" id="KW-0489">Methyltransferase</keyword>
<proteinExistence type="inferred from homology"/>
<dbReference type="Gene3D" id="3.40.50.150">
    <property type="entry name" value="Vaccinia Virus protein VP39"/>
    <property type="match status" value="1"/>
</dbReference>
<dbReference type="EMBL" id="JABSTV010001252">
    <property type="protein sequence ID" value="KAH7947330.1"/>
    <property type="molecule type" value="Genomic_DNA"/>
</dbReference>
<feature type="active site" description="Nucleophile" evidence="11">
    <location>
        <position position="79"/>
    </location>
</feature>
<comment type="subcellular location">
    <subcellularLocation>
        <location evidence="1">Mitochondrion</location>
    </subcellularLocation>
</comment>
<comment type="caution">
    <text evidence="11">Lacks conserved residue(s) required for the propagation of feature annotation.</text>
</comment>
<keyword evidence="7" id="KW-0809">Transit peptide</keyword>
<dbReference type="InterPro" id="IPR001678">
    <property type="entry name" value="MeTrfase_RsmB-F_NOP2_dom"/>
</dbReference>
<reference evidence="13" key="1">
    <citation type="journal article" date="2020" name="Cell">
        <title>Large-Scale Comparative Analyses of Tick Genomes Elucidate Their Genetic Diversity and Vector Capacities.</title>
        <authorList>
            <consortium name="Tick Genome and Microbiome Consortium (TIGMIC)"/>
            <person name="Jia N."/>
            <person name="Wang J."/>
            <person name="Shi W."/>
            <person name="Du L."/>
            <person name="Sun Y."/>
            <person name="Zhan W."/>
            <person name="Jiang J.F."/>
            <person name="Wang Q."/>
            <person name="Zhang B."/>
            <person name="Ji P."/>
            <person name="Bell-Sakyi L."/>
            <person name="Cui X.M."/>
            <person name="Yuan T.T."/>
            <person name="Jiang B.G."/>
            <person name="Yang W.F."/>
            <person name="Lam T.T."/>
            <person name="Chang Q.C."/>
            <person name="Ding S.J."/>
            <person name="Wang X.J."/>
            <person name="Zhu J.G."/>
            <person name="Ruan X.D."/>
            <person name="Zhao L."/>
            <person name="Wei J.T."/>
            <person name="Ye R.Z."/>
            <person name="Que T.C."/>
            <person name="Du C.H."/>
            <person name="Zhou Y.H."/>
            <person name="Cheng J.X."/>
            <person name="Dai P.F."/>
            <person name="Guo W.B."/>
            <person name="Han X.H."/>
            <person name="Huang E.J."/>
            <person name="Li L.F."/>
            <person name="Wei W."/>
            <person name="Gao Y.C."/>
            <person name="Liu J.Z."/>
            <person name="Shao H.Z."/>
            <person name="Wang X."/>
            <person name="Wang C.C."/>
            <person name="Yang T.C."/>
            <person name="Huo Q.B."/>
            <person name="Li W."/>
            <person name="Chen H.Y."/>
            <person name="Chen S.E."/>
            <person name="Zhou L.G."/>
            <person name="Ni X.B."/>
            <person name="Tian J.H."/>
            <person name="Sheng Y."/>
            <person name="Liu T."/>
            <person name="Pan Y.S."/>
            <person name="Xia L.Y."/>
            <person name="Li J."/>
            <person name="Zhao F."/>
            <person name="Cao W.C."/>
        </authorList>
    </citation>
    <scope>NUCLEOTIDE SEQUENCE</scope>
    <source>
        <strain evidence="13">Rsan-2018</strain>
    </source>
</reference>
<evidence type="ECO:0000256" key="7">
    <source>
        <dbReference type="ARBA" id="ARBA00022946"/>
    </source>
</evidence>
<name>A0A9D4PN02_RHISA</name>
<keyword evidence="5 11" id="KW-0949">S-adenosyl-L-methionine</keyword>
<evidence type="ECO:0000313" key="13">
    <source>
        <dbReference type="EMBL" id="KAH7947330.1"/>
    </source>
</evidence>
<keyword evidence="6 11" id="KW-0694">RNA-binding</keyword>
<evidence type="ECO:0000256" key="8">
    <source>
        <dbReference type="ARBA" id="ARBA00023128"/>
    </source>
</evidence>
<dbReference type="Pfam" id="PF01189">
    <property type="entry name" value="Methyltr_RsmB-F"/>
    <property type="match status" value="1"/>
</dbReference>
<sequence length="150" mass="17012">MTPVVFPKTKLIDWFFTIAQILLDVPCTNDRLSVAEDDNNWFSQKRLQERLRLPQQQMDMLCQALTLLRPGGSLVYSTCSLSPIQNDGVVHMALQQLRNAMAQYVVVDLSDAFASLPFRFFGGCRYGQLALPYLPNNVGPLYVARIERIS</sequence>
<organism evidence="13 14">
    <name type="scientific">Rhipicephalus sanguineus</name>
    <name type="common">Brown dog tick</name>
    <name type="synonym">Ixodes sanguineus</name>
    <dbReference type="NCBI Taxonomy" id="34632"/>
    <lineage>
        <taxon>Eukaryota</taxon>
        <taxon>Metazoa</taxon>
        <taxon>Ecdysozoa</taxon>
        <taxon>Arthropoda</taxon>
        <taxon>Chelicerata</taxon>
        <taxon>Arachnida</taxon>
        <taxon>Acari</taxon>
        <taxon>Parasitiformes</taxon>
        <taxon>Ixodida</taxon>
        <taxon>Ixodoidea</taxon>
        <taxon>Ixodidae</taxon>
        <taxon>Rhipicephalinae</taxon>
        <taxon>Rhipicephalus</taxon>
        <taxon>Rhipicephalus</taxon>
    </lineage>
</organism>
<comment type="similarity">
    <text evidence="11">Belongs to the class I-like SAM-binding methyltransferase superfamily. RsmB/NOP family.</text>
</comment>
<dbReference type="AlphaFoldDB" id="A0A9D4PN02"/>
<dbReference type="GO" id="GO:0003723">
    <property type="term" value="F:RNA binding"/>
    <property type="evidence" value="ECO:0007669"/>
    <property type="project" value="UniProtKB-UniRule"/>
</dbReference>
<evidence type="ECO:0000256" key="2">
    <source>
        <dbReference type="ARBA" id="ARBA00022552"/>
    </source>
</evidence>
<evidence type="ECO:0000256" key="10">
    <source>
        <dbReference type="ARBA" id="ARBA00049302"/>
    </source>
</evidence>
<dbReference type="SUPFAM" id="SSF53335">
    <property type="entry name" value="S-adenosyl-L-methionine-dependent methyltransferases"/>
    <property type="match status" value="1"/>
</dbReference>
<evidence type="ECO:0000256" key="6">
    <source>
        <dbReference type="ARBA" id="ARBA00022884"/>
    </source>
</evidence>
<dbReference type="GO" id="GO:0008173">
    <property type="term" value="F:RNA methyltransferase activity"/>
    <property type="evidence" value="ECO:0007669"/>
    <property type="project" value="InterPro"/>
</dbReference>
<dbReference type="InterPro" id="IPR029063">
    <property type="entry name" value="SAM-dependent_MTases_sf"/>
</dbReference>
<dbReference type="VEuPathDB" id="VectorBase:RSAN_053066"/>
<keyword evidence="2" id="KW-0698">rRNA processing</keyword>
<evidence type="ECO:0000256" key="5">
    <source>
        <dbReference type="ARBA" id="ARBA00022691"/>
    </source>
</evidence>
<gene>
    <name evidence="13" type="ORF">HPB52_010084</name>
</gene>
<keyword evidence="4 11" id="KW-0808">Transferase</keyword>
<dbReference type="GO" id="GO:0031167">
    <property type="term" value="P:rRNA methylation"/>
    <property type="evidence" value="ECO:0007669"/>
    <property type="project" value="TreeGrafter"/>
</dbReference>
<evidence type="ECO:0000256" key="9">
    <source>
        <dbReference type="ARBA" id="ARBA00042050"/>
    </source>
</evidence>
<evidence type="ECO:0000256" key="11">
    <source>
        <dbReference type="PROSITE-ProRule" id="PRU01023"/>
    </source>
</evidence>
<evidence type="ECO:0000313" key="14">
    <source>
        <dbReference type="Proteomes" id="UP000821837"/>
    </source>
</evidence>
<comment type="catalytic activity">
    <reaction evidence="10">
        <text>a cytidine in rRNA + S-adenosyl-L-methionine = a 5-methylcytidine in rRNA + S-adenosyl-L-homocysteine + H(+)</text>
        <dbReference type="Rhea" id="RHEA:61484"/>
        <dbReference type="Rhea" id="RHEA-COMP:15836"/>
        <dbReference type="Rhea" id="RHEA-COMP:15837"/>
        <dbReference type="ChEBI" id="CHEBI:15378"/>
        <dbReference type="ChEBI" id="CHEBI:57856"/>
        <dbReference type="ChEBI" id="CHEBI:59789"/>
        <dbReference type="ChEBI" id="CHEBI:74483"/>
        <dbReference type="ChEBI" id="CHEBI:82748"/>
    </reaction>
</comment>
<dbReference type="PANTHER" id="PTHR22808:SF3">
    <property type="entry name" value="5-METHYLCYTOSINE RRNA METHYLTRANSFERASE NSUN4"/>
    <property type="match status" value="1"/>
</dbReference>
<accession>A0A9D4PN02</accession>
<comment type="caution">
    <text evidence="13">The sequence shown here is derived from an EMBL/GenBank/DDBJ whole genome shotgun (WGS) entry which is preliminary data.</text>
</comment>
<feature type="domain" description="SAM-dependent MTase RsmB/NOP-type" evidence="12">
    <location>
        <begin position="1"/>
        <end position="149"/>
    </location>
</feature>
<keyword evidence="14" id="KW-1185">Reference proteome</keyword>
<reference evidence="13" key="2">
    <citation type="submission" date="2021-09" db="EMBL/GenBank/DDBJ databases">
        <authorList>
            <person name="Jia N."/>
            <person name="Wang J."/>
            <person name="Shi W."/>
            <person name="Du L."/>
            <person name="Sun Y."/>
            <person name="Zhan W."/>
            <person name="Jiang J."/>
            <person name="Wang Q."/>
            <person name="Zhang B."/>
            <person name="Ji P."/>
            <person name="Sakyi L.B."/>
            <person name="Cui X."/>
            <person name="Yuan T."/>
            <person name="Jiang B."/>
            <person name="Yang W."/>
            <person name="Lam T.T.-Y."/>
            <person name="Chang Q."/>
            <person name="Ding S."/>
            <person name="Wang X."/>
            <person name="Zhu J."/>
            <person name="Ruan X."/>
            <person name="Zhao L."/>
            <person name="Wei J."/>
            <person name="Que T."/>
            <person name="Du C."/>
            <person name="Cheng J."/>
            <person name="Dai P."/>
            <person name="Han X."/>
            <person name="Huang E."/>
            <person name="Gao Y."/>
            <person name="Liu J."/>
            <person name="Shao H."/>
            <person name="Ye R."/>
            <person name="Li L."/>
            <person name="Wei W."/>
            <person name="Wang X."/>
            <person name="Wang C."/>
            <person name="Huo Q."/>
            <person name="Li W."/>
            <person name="Guo W."/>
            <person name="Chen H."/>
            <person name="Chen S."/>
            <person name="Zhou L."/>
            <person name="Zhou L."/>
            <person name="Ni X."/>
            <person name="Tian J."/>
            <person name="Zhou Y."/>
            <person name="Sheng Y."/>
            <person name="Liu T."/>
            <person name="Pan Y."/>
            <person name="Xia L."/>
            <person name="Li J."/>
            <person name="Zhao F."/>
            <person name="Cao W."/>
        </authorList>
    </citation>
    <scope>NUCLEOTIDE SEQUENCE</scope>
    <source>
        <strain evidence="13">Rsan-2018</strain>
        <tissue evidence="13">Larvae</tissue>
    </source>
</reference>
<dbReference type="PANTHER" id="PTHR22808">
    <property type="entry name" value="NCL1 YEAST -RELATED NOL1/NOP2/FMU SUN DOMAIN-CONTAINING"/>
    <property type="match status" value="1"/>
</dbReference>
<evidence type="ECO:0000259" key="12">
    <source>
        <dbReference type="PROSITE" id="PS51686"/>
    </source>
</evidence>
<dbReference type="InterPro" id="IPR049560">
    <property type="entry name" value="MeTrfase_RsmB-F_NOP2_cat"/>
</dbReference>
<evidence type="ECO:0000256" key="4">
    <source>
        <dbReference type="ARBA" id="ARBA00022679"/>
    </source>
</evidence>
<dbReference type="GO" id="GO:0005762">
    <property type="term" value="C:mitochondrial large ribosomal subunit"/>
    <property type="evidence" value="ECO:0007669"/>
    <property type="project" value="TreeGrafter"/>
</dbReference>
<keyword evidence="8" id="KW-0496">Mitochondrion</keyword>
<dbReference type="Proteomes" id="UP000821837">
    <property type="component" value="Chromosome 6"/>
</dbReference>
<dbReference type="PROSITE" id="PS51686">
    <property type="entry name" value="SAM_MT_RSMB_NOP"/>
    <property type="match status" value="1"/>
</dbReference>
<dbReference type="InterPro" id="IPR023267">
    <property type="entry name" value="RCMT"/>
</dbReference>
<protein>
    <recommendedName>
        <fullName evidence="9">NOL1/NOP2/Sun domain family member 4</fullName>
    </recommendedName>
</protein>